<evidence type="ECO:0000256" key="5">
    <source>
        <dbReference type="ARBA" id="ARBA00012513"/>
    </source>
</evidence>
<keyword evidence="13 22" id="KW-0547">Nucleotide-binding</keyword>
<feature type="transmembrane region" description="Helical" evidence="23">
    <location>
        <begin position="674"/>
        <end position="695"/>
    </location>
</feature>
<dbReference type="Gene3D" id="3.30.200.20">
    <property type="entry name" value="Phosphorylase Kinase, domain 1"/>
    <property type="match status" value="1"/>
</dbReference>
<evidence type="ECO:0000256" key="21">
    <source>
        <dbReference type="ARBA" id="ARBA00048679"/>
    </source>
</evidence>
<dbReference type="Proteomes" id="UP000306102">
    <property type="component" value="Unassembled WGS sequence"/>
</dbReference>
<keyword evidence="12" id="KW-0677">Repeat</keyword>
<dbReference type="InterPro" id="IPR051420">
    <property type="entry name" value="Ser_Thr_Kinases_DiverseReg"/>
</dbReference>
<dbReference type="Pfam" id="PF00069">
    <property type="entry name" value="Pkinase"/>
    <property type="match status" value="1"/>
</dbReference>
<feature type="domain" description="Protein kinase" evidence="25">
    <location>
        <begin position="753"/>
        <end position="1024"/>
    </location>
</feature>
<dbReference type="GO" id="GO:0031347">
    <property type="term" value="P:regulation of defense response"/>
    <property type="evidence" value="ECO:0007669"/>
    <property type="project" value="UniProtKB-ARBA"/>
</dbReference>
<keyword evidence="27" id="KW-1185">Reference proteome</keyword>
<evidence type="ECO:0000256" key="3">
    <source>
        <dbReference type="ARBA" id="ARBA00008684"/>
    </source>
</evidence>
<accession>A0A4S4DW91</accession>
<dbReference type="FunFam" id="1.10.510.10:FF:000309">
    <property type="entry name" value="Leucine-rich repeat receptor-like protein kinase"/>
    <property type="match status" value="1"/>
</dbReference>
<evidence type="ECO:0000256" key="8">
    <source>
        <dbReference type="ARBA" id="ARBA00022553"/>
    </source>
</evidence>
<keyword evidence="6" id="KW-1003">Cell membrane</keyword>
<dbReference type="PANTHER" id="PTHR48005">
    <property type="entry name" value="LEUCINE RICH REPEAT KINASE 2"/>
    <property type="match status" value="1"/>
</dbReference>
<dbReference type="InterPro" id="IPR001611">
    <property type="entry name" value="Leu-rich_rpt"/>
</dbReference>
<evidence type="ECO:0000256" key="14">
    <source>
        <dbReference type="ARBA" id="ARBA00022777"/>
    </source>
</evidence>
<keyword evidence="10" id="KW-0808">Transferase</keyword>
<evidence type="ECO:0000256" key="12">
    <source>
        <dbReference type="ARBA" id="ARBA00022737"/>
    </source>
</evidence>
<dbReference type="SUPFAM" id="SSF52058">
    <property type="entry name" value="L domain-like"/>
    <property type="match status" value="2"/>
</dbReference>
<dbReference type="FunFam" id="3.80.10.10:FF:000095">
    <property type="entry name" value="LRR receptor-like serine/threonine-protein kinase GSO1"/>
    <property type="match status" value="1"/>
</dbReference>
<dbReference type="Gene3D" id="3.80.10.10">
    <property type="entry name" value="Ribonuclease Inhibitor"/>
    <property type="match status" value="4"/>
</dbReference>
<sequence length="1037" mass="115048">MGVVLELWVIFIFLLVFSSQVQVSNSQNLTCNSNDLKALKSFLIGLDSGTFNDWGSSNSTSTNPNCCNWLGITCNSSSSLGFLNDSIDSGRVVKLDLSRKRLTGKLNETTFTGLDQLRTLNLSNNFLRGSLPPSLFQMPHLQVIDLSKNDFSGSIPMNFNLPFLEIFDISYNSFKSSVPVKICINSTRIRIIDFAVNYFFGGIPSGFGNCSSLEHLCLGENFLTGHIPEDIFLLPRLNQLGLQDNKFSGQLSTGIGNLSDLVRLDISLNSFSGPIPDVFHRFTKLQEFYAQSNNFSGGIPYSLANSRSITSLVLRNNSLNGVIRLNCSEMTSLISLDLATNQFTGPVPNYLPLCPHLKTINLARNNFTGQIPESFRNFHGLSSFSVSNSSISNLSAALDILQHCQNLTTLVLTLNFHDEQLPSYPSLGFKSLKALIIANCRLTGVFPQWLSGLTNLQLLDLSWNQLDGTIPPWLGNFKFLFYIDLSNNSFTGEIPKNLAGLGCLISGDVSLEDPSLDYPFPFFVKRNISGRGLQYNQIRSFPPTLALSNNFLTGPIWPEFGNLKKLHCLDLKCNDLSGSIPVNLSGMTSIESLDLSHNNLSGTIPLSLVNLTFLSKFNVAYNQLYGAIPTGGQFPTFPNSSFEGNLGLCGEHSSPCPISNQVPRVSPSKSNRRGVIVGMAVGIGFGTIFLLALMYSIVLRVCRRQEVDPEKEDVDDNKKDLEELGSRLVVLFQNKDNSKELSLDDLMTSTNDFDQANIIGCGGFGLVYKAMLPDGRKVAIKRLSGEYGQMEREFRAEVETLSRAQHPNLVLLQGYCNYKNDRLLIYSYMANGSLDYWLHEKLDGPSSLDWDTRLQIAQGAARGLAYLHQSCEPHILHRDIKSSNILLDENFEAHLADFGLARLILPYDTHVTTDLVGTLGYIPPEYGQASVATYKGDVYSFGVVLLELLTGKRPMDICKPKGSRNLISWVFQMKREKRESEVFDAFIYDKDHGKEMLCVLEIACLCLCECPKARPSTEQLVSWLDNIDLDIFPPPNV</sequence>
<evidence type="ECO:0000256" key="4">
    <source>
        <dbReference type="ARBA" id="ARBA00009592"/>
    </source>
</evidence>
<evidence type="ECO:0000256" key="13">
    <source>
        <dbReference type="ARBA" id="ARBA00022741"/>
    </source>
</evidence>
<keyword evidence="7" id="KW-0723">Serine/threonine-protein kinase</keyword>
<dbReference type="InterPro" id="IPR017441">
    <property type="entry name" value="Protein_kinase_ATP_BS"/>
</dbReference>
<evidence type="ECO:0000256" key="24">
    <source>
        <dbReference type="SAM" id="SignalP"/>
    </source>
</evidence>
<keyword evidence="9" id="KW-0433">Leucine-rich repeat</keyword>
<dbReference type="GO" id="GO:0001653">
    <property type="term" value="F:peptide receptor activity"/>
    <property type="evidence" value="ECO:0007669"/>
    <property type="project" value="UniProtKB-ARBA"/>
</dbReference>
<dbReference type="AlphaFoldDB" id="A0A4S4DW91"/>
<reference evidence="26 27" key="1">
    <citation type="journal article" date="2018" name="Proc. Natl. Acad. Sci. U.S.A.">
        <title>Draft genome sequence of Camellia sinensis var. sinensis provides insights into the evolution of the tea genome and tea quality.</title>
        <authorList>
            <person name="Wei C."/>
            <person name="Yang H."/>
            <person name="Wang S."/>
            <person name="Zhao J."/>
            <person name="Liu C."/>
            <person name="Gao L."/>
            <person name="Xia E."/>
            <person name="Lu Y."/>
            <person name="Tai Y."/>
            <person name="She G."/>
            <person name="Sun J."/>
            <person name="Cao H."/>
            <person name="Tong W."/>
            <person name="Gao Q."/>
            <person name="Li Y."/>
            <person name="Deng W."/>
            <person name="Jiang X."/>
            <person name="Wang W."/>
            <person name="Chen Q."/>
            <person name="Zhang S."/>
            <person name="Li H."/>
            <person name="Wu J."/>
            <person name="Wang P."/>
            <person name="Li P."/>
            <person name="Shi C."/>
            <person name="Zheng F."/>
            <person name="Jian J."/>
            <person name="Huang B."/>
            <person name="Shan D."/>
            <person name="Shi M."/>
            <person name="Fang C."/>
            <person name="Yue Y."/>
            <person name="Li F."/>
            <person name="Li D."/>
            <person name="Wei S."/>
            <person name="Han B."/>
            <person name="Jiang C."/>
            <person name="Yin Y."/>
            <person name="Xia T."/>
            <person name="Zhang Z."/>
            <person name="Bennetzen J.L."/>
            <person name="Zhao S."/>
            <person name="Wan X."/>
        </authorList>
    </citation>
    <scope>NUCLEOTIDE SEQUENCE [LARGE SCALE GENOMIC DNA]</scope>
    <source>
        <strain evidence="27">cv. Shuchazao</strain>
        <tissue evidence="26">Leaf</tissue>
    </source>
</reference>
<dbReference type="SMART" id="SM00369">
    <property type="entry name" value="LRR_TYP"/>
    <property type="match status" value="5"/>
</dbReference>
<dbReference type="EMBL" id="SDRB02009926">
    <property type="protein sequence ID" value="THG07590.1"/>
    <property type="molecule type" value="Genomic_DNA"/>
</dbReference>
<comment type="similarity">
    <text evidence="4">Belongs to the RLP family.</text>
</comment>
<dbReference type="Gene3D" id="1.10.510.10">
    <property type="entry name" value="Transferase(Phosphotransferase) domain 1"/>
    <property type="match status" value="1"/>
</dbReference>
<keyword evidence="8" id="KW-0597">Phosphoprotein</keyword>
<evidence type="ECO:0000256" key="10">
    <source>
        <dbReference type="ARBA" id="ARBA00022679"/>
    </source>
</evidence>
<evidence type="ECO:0000256" key="23">
    <source>
        <dbReference type="SAM" id="Phobius"/>
    </source>
</evidence>
<evidence type="ECO:0000256" key="2">
    <source>
        <dbReference type="ARBA" id="ARBA00004236"/>
    </source>
</evidence>
<evidence type="ECO:0000256" key="7">
    <source>
        <dbReference type="ARBA" id="ARBA00022527"/>
    </source>
</evidence>
<evidence type="ECO:0000256" key="11">
    <source>
        <dbReference type="ARBA" id="ARBA00022692"/>
    </source>
</evidence>
<evidence type="ECO:0000256" key="19">
    <source>
        <dbReference type="ARBA" id="ARBA00023180"/>
    </source>
</evidence>
<dbReference type="InterPro" id="IPR003591">
    <property type="entry name" value="Leu-rich_rpt_typical-subtyp"/>
</dbReference>
<dbReference type="GO" id="GO:0005886">
    <property type="term" value="C:plasma membrane"/>
    <property type="evidence" value="ECO:0007669"/>
    <property type="project" value="UniProtKB-SubCell"/>
</dbReference>
<dbReference type="SUPFAM" id="SSF56112">
    <property type="entry name" value="Protein kinase-like (PK-like)"/>
    <property type="match status" value="1"/>
</dbReference>
<dbReference type="InterPro" id="IPR011009">
    <property type="entry name" value="Kinase-like_dom_sf"/>
</dbReference>
<proteinExistence type="inferred from homology"/>
<evidence type="ECO:0000313" key="27">
    <source>
        <dbReference type="Proteomes" id="UP000306102"/>
    </source>
</evidence>
<dbReference type="EC" id="2.7.11.1" evidence="5"/>
<dbReference type="FunFam" id="3.30.200.20:FF:000125">
    <property type="entry name" value="Protein STRUBBELIG-RECEPTOR FAMILY 8"/>
    <property type="match status" value="1"/>
</dbReference>
<name>A0A4S4DW91_CAMSN</name>
<evidence type="ECO:0000256" key="22">
    <source>
        <dbReference type="PROSITE-ProRule" id="PRU10141"/>
    </source>
</evidence>
<dbReference type="InterPro" id="IPR032675">
    <property type="entry name" value="LRR_dom_sf"/>
</dbReference>
<feature type="signal peptide" evidence="24">
    <location>
        <begin position="1"/>
        <end position="26"/>
    </location>
</feature>
<evidence type="ECO:0000256" key="20">
    <source>
        <dbReference type="ARBA" id="ARBA00047899"/>
    </source>
</evidence>
<comment type="catalytic activity">
    <reaction evidence="21">
        <text>L-seryl-[protein] + ATP = O-phospho-L-seryl-[protein] + ADP + H(+)</text>
        <dbReference type="Rhea" id="RHEA:17989"/>
        <dbReference type="Rhea" id="RHEA-COMP:9863"/>
        <dbReference type="Rhea" id="RHEA-COMP:11604"/>
        <dbReference type="ChEBI" id="CHEBI:15378"/>
        <dbReference type="ChEBI" id="CHEBI:29999"/>
        <dbReference type="ChEBI" id="CHEBI:30616"/>
        <dbReference type="ChEBI" id="CHEBI:83421"/>
        <dbReference type="ChEBI" id="CHEBI:456216"/>
        <dbReference type="EC" id="2.7.11.1"/>
    </reaction>
</comment>
<keyword evidence="11 23" id="KW-0812">Transmembrane</keyword>
<evidence type="ECO:0000256" key="17">
    <source>
        <dbReference type="ARBA" id="ARBA00023136"/>
    </source>
</evidence>
<comment type="caution">
    <text evidence="26">The sequence shown here is derived from an EMBL/GenBank/DDBJ whole genome shotgun (WGS) entry which is preliminary data.</text>
</comment>
<evidence type="ECO:0000256" key="18">
    <source>
        <dbReference type="ARBA" id="ARBA00023170"/>
    </source>
</evidence>
<dbReference type="GO" id="GO:0006952">
    <property type="term" value="P:defense response"/>
    <property type="evidence" value="ECO:0007669"/>
    <property type="project" value="UniProtKB-ARBA"/>
</dbReference>
<dbReference type="GO" id="GO:0051707">
    <property type="term" value="P:response to other organism"/>
    <property type="evidence" value="ECO:0007669"/>
    <property type="project" value="UniProtKB-ARBA"/>
</dbReference>
<evidence type="ECO:0000256" key="15">
    <source>
        <dbReference type="ARBA" id="ARBA00022840"/>
    </source>
</evidence>
<protein>
    <recommendedName>
        <fullName evidence="5">non-specific serine/threonine protein kinase</fullName>
        <ecNumber evidence="5">2.7.11.1</ecNumber>
    </recommendedName>
</protein>
<keyword evidence="14" id="KW-0418">Kinase</keyword>
<dbReference type="InterPro" id="IPR000719">
    <property type="entry name" value="Prot_kinase_dom"/>
</dbReference>
<dbReference type="Pfam" id="PF13855">
    <property type="entry name" value="LRR_8"/>
    <property type="match status" value="2"/>
</dbReference>
<evidence type="ECO:0000256" key="9">
    <source>
        <dbReference type="ARBA" id="ARBA00022614"/>
    </source>
</evidence>
<feature type="chain" id="PRO_5020612798" description="non-specific serine/threonine protein kinase" evidence="24">
    <location>
        <begin position="27"/>
        <end position="1037"/>
    </location>
</feature>
<keyword evidence="17 23" id="KW-0472">Membrane</keyword>
<dbReference type="FunFam" id="3.80.10.10:FF:000213">
    <property type="entry name" value="Tyrosine-sulfated glycopeptide receptor 1"/>
    <property type="match status" value="1"/>
</dbReference>
<evidence type="ECO:0000259" key="25">
    <source>
        <dbReference type="PROSITE" id="PS50011"/>
    </source>
</evidence>
<dbReference type="SMART" id="SM00220">
    <property type="entry name" value="S_TKc"/>
    <property type="match status" value="1"/>
</dbReference>
<comment type="subcellular location">
    <subcellularLocation>
        <location evidence="2">Cell membrane</location>
    </subcellularLocation>
    <subcellularLocation>
        <location evidence="1">Membrane</location>
        <topology evidence="1">Single-pass membrane protein</topology>
    </subcellularLocation>
</comment>
<organism evidence="26 27">
    <name type="scientific">Camellia sinensis var. sinensis</name>
    <name type="common">China tea</name>
    <dbReference type="NCBI Taxonomy" id="542762"/>
    <lineage>
        <taxon>Eukaryota</taxon>
        <taxon>Viridiplantae</taxon>
        <taxon>Streptophyta</taxon>
        <taxon>Embryophyta</taxon>
        <taxon>Tracheophyta</taxon>
        <taxon>Spermatophyta</taxon>
        <taxon>Magnoliopsida</taxon>
        <taxon>eudicotyledons</taxon>
        <taxon>Gunneridae</taxon>
        <taxon>Pentapetalae</taxon>
        <taxon>asterids</taxon>
        <taxon>Ericales</taxon>
        <taxon>Theaceae</taxon>
        <taxon>Camellia</taxon>
    </lineage>
</organism>
<evidence type="ECO:0000313" key="26">
    <source>
        <dbReference type="EMBL" id="THG07590.1"/>
    </source>
</evidence>
<comment type="similarity">
    <text evidence="3">Belongs to the protein kinase superfamily. Ser/Thr protein kinase family.</text>
</comment>
<dbReference type="GO" id="GO:0005524">
    <property type="term" value="F:ATP binding"/>
    <property type="evidence" value="ECO:0007669"/>
    <property type="project" value="UniProtKB-UniRule"/>
</dbReference>
<feature type="binding site" evidence="22">
    <location>
        <position position="781"/>
    </location>
    <ligand>
        <name>ATP</name>
        <dbReference type="ChEBI" id="CHEBI:30616"/>
    </ligand>
</feature>
<keyword evidence="24" id="KW-0732">Signal</keyword>
<comment type="catalytic activity">
    <reaction evidence="20">
        <text>L-threonyl-[protein] + ATP = O-phospho-L-threonyl-[protein] + ADP + H(+)</text>
        <dbReference type="Rhea" id="RHEA:46608"/>
        <dbReference type="Rhea" id="RHEA-COMP:11060"/>
        <dbReference type="Rhea" id="RHEA-COMP:11605"/>
        <dbReference type="ChEBI" id="CHEBI:15378"/>
        <dbReference type="ChEBI" id="CHEBI:30013"/>
        <dbReference type="ChEBI" id="CHEBI:30616"/>
        <dbReference type="ChEBI" id="CHEBI:61977"/>
        <dbReference type="ChEBI" id="CHEBI:456216"/>
        <dbReference type="EC" id="2.7.11.1"/>
    </reaction>
</comment>
<keyword evidence="18" id="KW-0675">Receptor</keyword>
<dbReference type="SMR" id="A0A4S4DW91"/>
<dbReference type="STRING" id="542762.A0A4S4DW91"/>
<dbReference type="Pfam" id="PF00560">
    <property type="entry name" value="LRR_1"/>
    <property type="match status" value="2"/>
</dbReference>
<dbReference type="PANTHER" id="PTHR48005:SF62">
    <property type="entry name" value="OS02G0116700 PROTEIN"/>
    <property type="match status" value="1"/>
</dbReference>
<dbReference type="PROSITE" id="PS00107">
    <property type="entry name" value="PROTEIN_KINASE_ATP"/>
    <property type="match status" value="1"/>
</dbReference>
<evidence type="ECO:0000256" key="16">
    <source>
        <dbReference type="ARBA" id="ARBA00022989"/>
    </source>
</evidence>
<dbReference type="Pfam" id="PF08263">
    <property type="entry name" value="LRRNT_2"/>
    <property type="match status" value="1"/>
</dbReference>
<dbReference type="PROSITE" id="PS00108">
    <property type="entry name" value="PROTEIN_KINASE_ST"/>
    <property type="match status" value="1"/>
</dbReference>
<keyword evidence="16 23" id="KW-1133">Transmembrane helix</keyword>
<dbReference type="InterPro" id="IPR008271">
    <property type="entry name" value="Ser/Thr_kinase_AS"/>
</dbReference>
<keyword evidence="15 22" id="KW-0067">ATP-binding</keyword>
<keyword evidence="19" id="KW-0325">Glycoprotein</keyword>
<dbReference type="PRINTS" id="PR00019">
    <property type="entry name" value="LEURICHRPT"/>
</dbReference>
<dbReference type="PROSITE" id="PS50011">
    <property type="entry name" value="PROTEIN_KINASE_DOM"/>
    <property type="match status" value="1"/>
</dbReference>
<evidence type="ECO:0000256" key="6">
    <source>
        <dbReference type="ARBA" id="ARBA00022475"/>
    </source>
</evidence>
<dbReference type="InterPro" id="IPR013210">
    <property type="entry name" value="LRR_N_plant-typ"/>
</dbReference>
<gene>
    <name evidence="26" type="ORF">TEA_014700</name>
</gene>
<evidence type="ECO:0000256" key="1">
    <source>
        <dbReference type="ARBA" id="ARBA00004167"/>
    </source>
</evidence>
<dbReference type="GO" id="GO:0004674">
    <property type="term" value="F:protein serine/threonine kinase activity"/>
    <property type="evidence" value="ECO:0007669"/>
    <property type="project" value="UniProtKB-KW"/>
</dbReference>
<dbReference type="PROSITE" id="PS51450">
    <property type="entry name" value="LRR"/>
    <property type="match status" value="1"/>
</dbReference>
<dbReference type="CDD" id="cd14066">
    <property type="entry name" value="STKc_IRAK"/>
    <property type="match status" value="1"/>
</dbReference>